<evidence type="ECO:0000256" key="3">
    <source>
        <dbReference type="ARBA" id="ARBA00022576"/>
    </source>
</evidence>
<proteinExistence type="inferred from homology"/>
<dbReference type="Gene3D" id="3.90.1150.10">
    <property type="entry name" value="Aspartate Aminotransferase, domain 1"/>
    <property type="match status" value="1"/>
</dbReference>
<comment type="cofactor">
    <cofactor evidence="1">
        <name>pyridoxal 5'-phosphate</name>
        <dbReference type="ChEBI" id="CHEBI:597326"/>
    </cofactor>
</comment>
<evidence type="ECO:0000313" key="8">
    <source>
        <dbReference type="EMBL" id="AEM58965.1"/>
    </source>
</evidence>
<dbReference type="PANTHER" id="PTHR43552">
    <property type="entry name" value="DIAMINOBUTYRATE--2-OXOGLUTARATE AMINOTRANSFERASE"/>
    <property type="match status" value="1"/>
</dbReference>
<dbReference type="KEGG" id="hhi:HAH_4294"/>
<evidence type="ECO:0000256" key="6">
    <source>
        <dbReference type="RuleBase" id="RU003560"/>
    </source>
</evidence>
<dbReference type="HOGENOM" id="CLU_016922_10_0_2"/>
<dbReference type="Gene3D" id="3.40.640.10">
    <property type="entry name" value="Type I PLP-dependent aspartate aminotransferase-like (Major domain)"/>
    <property type="match status" value="1"/>
</dbReference>
<reference evidence="8 9" key="1">
    <citation type="journal article" date="2011" name="J. Bacteriol.">
        <title>Complete genome sequence of Haloarcula hispanica, a model haloarchaeon for studying genetics, metabolism, and virus-host interaction.</title>
        <authorList>
            <person name="Liu H."/>
            <person name="Wu Z."/>
            <person name="Li M."/>
            <person name="Zhang F."/>
            <person name="Zheng H."/>
            <person name="Han J."/>
            <person name="Liu J."/>
            <person name="Zhou J."/>
            <person name="Wang S."/>
            <person name="Xiang H."/>
        </authorList>
    </citation>
    <scope>NUCLEOTIDE SEQUENCE [LARGE SCALE GENOMIC DNA]</scope>
    <source>
        <strain evidence="9">ATCC 33960 / DSM 4426 / JCM 8911 / NBRC 102182 / NCIMB 2187 / VKM B-1755</strain>
    </source>
</reference>
<keyword evidence="8" id="KW-0670">Pyruvate</keyword>
<evidence type="ECO:0000256" key="7">
    <source>
        <dbReference type="SAM" id="MobiDB-lite"/>
    </source>
</evidence>
<dbReference type="Pfam" id="PF00202">
    <property type="entry name" value="Aminotran_3"/>
    <property type="match status" value="1"/>
</dbReference>
<dbReference type="GO" id="GO:0045303">
    <property type="term" value="F:diaminobutyrate-2-oxoglutarate transaminase activity"/>
    <property type="evidence" value="ECO:0007669"/>
    <property type="project" value="UniProtKB-EC"/>
</dbReference>
<dbReference type="NCBIfam" id="TIGR00709">
    <property type="entry name" value="dat"/>
    <property type="match status" value="1"/>
</dbReference>
<dbReference type="InterPro" id="IPR015424">
    <property type="entry name" value="PyrdxlP-dep_Trfase"/>
</dbReference>
<dbReference type="Proteomes" id="UP000005629">
    <property type="component" value="Chromosome II"/>
</dbReference>
<gene>
    <name evidence="8" type="ordered locus">HAH_4294</name>
</gene>
<dbReference type="FunFam" id="3.40.640.10:FF:000004">
    <property type="entry name" value="Acetylornithine aminotransferase"/>
    <property type="match status" value="1"/>
</dbReference>
<evidence type="ECO:0000256" key="4">
    <source>
        <dbReference type="ARBA" id="ARBA00022679"/>
    </source>
</evidence>
<dbReference type="PANTHER" id="PTHR43552:SF1">
    <property type="entry name" value="DIAMINOBUTYRATE--2-OXOGLUTARATE AMINOTRANSFERASE"/>
    <property type="match status" value="1"/>
</dbReference>
<dbReference type="InterPro" id="IPR005814">
    <property type="entry name" value="Aminotrans_3"/>
</dbReference>
<dbReference type="InterPro" id="IPR015421">
    <property type="entry name" value="PyrdxlP-dep_Trfase_major"/>
</dbReference>
<evidence type="ECO:0000256" key="1">
    <source>
        <dbReference type="ARBA" id="ARBA00001933"/>
    </source>
</evidence>
<dbReference type="InterPro" id="IPR015422">
    <property type="entry name" value="PyrdxlP-dep_Trfase_small"/>
</dbReference>
<dbReference type="STRING" id="634497.HAH_4294"/>
<dbReference type="EC" id="2.6.1.76" evidence="8"/>
<comment type="similarity">
    <text evidence="2 6">Belongs to the class-III pyridoxal-phosphate-dependent aminotransferase family.</text>
</comment>
<dbReference type="AlphaFoldDB" id="G0HYR4"/>
<keyword evidence="3 8" id="KW-0032">Aminotransferase</keyword>
<dbReference type="InterPro" id="IPR004637">
    <property type="entry name" value="Dat"/>
</dbReference>
<dbReference type="GO" id="GO:0030170">
    <property type="term" value="F:pyridoxal phosphate binding"/>
    <property type="evidence" value="ECO:0007669"/>
    <property type="project" value="InterPro"/>
</dbReference>
<evidence type="ECO:0000256" key="2">
    <source>
        <dbReference type="ARBA" id="ARBA00008954"/>
    </source>
</evidence>
<dbReference type="EMBL" id="CP002922">
    <property type="protein sequence ID" value="AEM58965.1"/>
    <property type="molecule type" value="Genomic_DNA"/>
</dbReference>
<dbReference type="GeneID" id="23802833"/>
<organism evidence="8 9">
    <name type="scientific">Haloarcula hispanica (strain ATCC 33960 / DSM 4426 / JCM 8911 / NBRC 102182 / NCIMB 2187 / VKM B-1755)</name>
    <dbReference type="NCBI Taxonomy" id="634497"/>
    <lineage>
        <taxon>Archaea</taxon>
        <taxon>Methanobacteriati</taxon>
        <taxon>Methanobacteriota</taxon>
        <taxon>Stenosarchaea group</taxon>
        <taxon>Halobacteria</taxon>
        <taxon>Halobacteriales</taxon>
        <taxon>Haloarculaceae</taxon>
        <taxon>Haloarcula</taxon>
    </lineage>
</organism>
<sequence length="463" mass="50074">MYRESSRSGRIPHRRYEQSNTQLRQSQENRESSARTYPRTLPFAVARAKGAILVDADGNEYIDCLAGAGTLALGHNHPDVVSEVERVLAEDRPLHTLDITTPEKEAFVDALFESFPDEFSDTAKVQFCSPAGTDAVEAALKLAKTATGNRSVLGFQGGYHGMTNGSLSLMGDTDAKEAVPGLMPGVHHLPYPDPYRHPFGLKAGEHESISRFVERVIADSESGVTDPAAAIVEPVQGEGGVNPAPDKWLRKLRRMTRENDVPLIVDEIQTGLGRTGETWAFEHAGITPDIVTCSKAVGGGLPLALVVYDENFDVWEPGAHAGTFRGHQLAMAAGRVTIRHVLENDLDEHAAKMGEQLREELDSLNARFDAIGDVRGCGLMLGVEFVDQTVDTDDGEVPPPNSELASTVKAECFDRGLVIETGGRDSAVARFLPPLTIDQNQVNEIAVRFTEAVEAAIDETAGI</sequence>
<evidence type="ECO:0000256" key="5">
    <source>
        <dbReference type="ARBA" id="ARBA00022898"/>
    </source>
</evidence>
<dbReference type="SUPFAM" id="SSF53383">
    <property type="entry name" value="PLP-dependent transferases"/>
    <property type="match status" value="1"/>
</dbReference>
<evidence type="ECO:0000313" key="9">
    <source>
        <dbReference type="Proteomes" id="UP000005629"/>
    </source>
</evidence>
<name>G0HYR4_HALHT</name>
<feature type="region of interest" description="Disordered" evidence="7">
    <location>
        <begin position="1"/>
        <end position="36"/>
    </location>
</feature>
<keyword evidence="4 8" id="KW-0808">Transferase</keyword>
<dbReference type="eggNOG" id="arCOG00915">
    <property type="taxonomic scope" value="Archaea"/>
</dbReference>
<accession>G0HYR4</accession>
<dbReference type="RefSeq" id="WP_014030833.1">
    <property type="nucleotide sequence ID" value="NC_015943.1"/>
</dbReference>
<dbReference type="PROSITE" id="PS00600">
    <property type="entry name" value="AA_TRANSFER_CLASS_3"/>
    <property type="match status" value="1"/>
</dbReference>
<dbReference type="CDD" id="cd00610">
    <property type="entry name" value="OAT_like"/>
    <property type="match status" value="1"/>
</dbReference>
<protein>
    <submittedName>
        <fullName evidence="8">Diaminobutyrate-pyruvate aminotransferase (Siderophore biosynthesis protein)</fullName>
        <ecNumber evidence="8">2.6.1.76</ecNumber>
    </submittedName>
</protein>
<keyword evidence="5 6" id="KW-0663">Pyridoxal phosphate</keyword>
<dbReference type="InterPro" id="IPR049704">
    <property type="entry name" value="Aminotrans_3_PPA_site"/>
</dbReference>